<name>A0AAD5R8U4_PARTN</name>
<comment type="caution">
    <text evidence="1">The sequence shown here is derived from an EMBL/GenBank/DDBJ whole genome shotgun (WGS) entry which is preliminary data.</text>
</comment>
<reference evidence="1" key="1">
    <citation type="submission" date="2021-06" db="EMBL/GenBank/DDBJ databases">
        <title>Parelaphostrongylus tenuis whole genome reference sequence.</title>
        <authorList>
            <person name="Garwood T.J."/>
            <person name="Larsen P.A."/>
            <person name="Fountain-Jones N.M."/>
            <person name="Garbe J.R."/>
            <person name="Macchietto M.G."/>
            <person name="Kania S.A."/>
            <person name="Gerhold R.W."/>
            <person name="Richards J.E."/>
            <person name="Wolf T.M."/>
        </authorList>
    </citation>
    <scope>NUCLEOTIDE SEQUENCE</scope>
    <source>
        <strain evidence="1">MNPRO001-30</strain>
        <tissue evidence="1">Meninges</tissue>
    </source>
</reference>
<gene>
    <name evidence="1" type="ORF">KIN20_034001</name>
</gene>
<evidence type="ECO:0000313" key="1">
    <source>
        <dbReference type="EMBL" id="KAJ1371953.1"/>
    </source>
</evidence>
<evidence type="ECO:0000313" key="2">
    <source>
        <dbReference type="Proteomes" id="UP001196413"/>
    </source>
</evidence>
<dbReference type="AlphaFoldDB" id="A0AAD5R8U4"/>
<sequence length="94" mass="10194">MLPNCIVVGNTVTALCTAMNRAGGRNNVCDLSKNEKLATIPPKHFSISGSFTTTNIIMANWSRMMWQNIVNRAVRMLASGSFGSHFVSAFATVN</sequence>
<dbReference type="EMBL" id="JAHQIW010007068">
    <property type="protein sequence ID" value="KAJ1371953.1"/>
    <property type="molecule type" value="Genomic_DNA"/>
</dbReference>
<protein>
    <submittedName>
        <fullName evidence="1">Uncharacterized protein</fullName>
    </submittedName>
</protein>
<organism evidence="1 2">
    <name type="scientific">Parelaphostrongylus tenuis</name>
    <name type="common">Meningeal worm</name>
    <dbReference type="NCBI Taxonomy" id="148309"/>
    <lineage>
        <taxon>Eukaryota</taxon>
        <taxon>Metazoa</taxon>
        <taxon>Ecdysozoa</taxon>
        <taxon>Nematoda</taxon>
        <taxon>Chromadorea</taxon>
        <taxon>Rhabditida</taxon>
        <taxon>Rhabditina</taxon>
        <taxon>Rhabditomorpha</taxon>
        <taxon>Strongyloidea</taxon>
        <taxon>Metastrongylidae</taxon>
        <taxon>Parelaphostrongylus</taxon>
    </lineage>
</organism>
<keyword evidence="2" id="KW-1185">Reference proteome</keyword>
<dbReference type="Proteomes" id="UP001196413">
    <property type="component" value="Unassembled WGS sequence"/>
</dbReference>
<proteinExistence type="predicted"/>
<accession>A0AAD5R8U4</accession>